<feature type="compositionally biased region" description="Basic and acidic residues" evidence="4">
    <location>
        <begin position="15"/>
        <end position="24"/>
    </location>
</feature>
<keyword evidence="1" id="KW-0433">Leucine-rich repeat</keyword>
<dbReference type="OrthoDB" id="1668230at2759"/>
<dbReference type="SMART" id="SM00364">
    <property type="entry name" value="LRR_BAC"/>
    <property type="match status" value="5"/>
</dbReference>
<dbReference type="Pfam" id="PF13855">
    <property type="entry name" value="LRR_8"/>
    <property type="match status" value="1"/>
</dbReference>
<dbReference type="PROSITE" id="PS51450">
    <property type="entry name" value="LRR"/>
    <property type="match status" value="1"/>
</dbReference>
<dbReference type="InterPro" id="IPR001611">
    <property type="entry name" value="Leu-rich_rpt"/>
</dbReference>
<sequence>MMSEQQQQVTFMEMSKNKGDHRSRRRCMEEGRVRVDMSGMSLDSFPILSLNLATISNLDLSNNNLESIPESMTARLLNVVALDVHSNQLKFLPNSIGCLSKLKILNVSSNLLHTLPKTIENCKSLEELNANFNQLSVLPDTIGFELINLKKLSVNANKLCFLPQSISHLTSLRVLDARLNCLSYNKITSLPDSIGCLKKLQKLCVEGNPLVSPPMEVFEQSLQAVNEYLSEKMKAGQSPPKKQSWVGKLVKCGTFNGKIGGRRGEREGFIMISEYRSIEGLASPRYMGLLSPRRLFSPRYMGLLSPRRLFSPRTYLTE</sequence>
<evidence type="ECO:0000256" key="4">
    <source>
        <dbReference type="SAM" id="MobiDB-lite"/>
    </source>
</evidence>
<evidence type="ECO:0000313" key="5">
    <source>
        <dbReference type="EMBL" id="PPS00927.1"/>
    </source>
</evidence>
<organism evidence="5 6">
    <name type="scientific">Gossypium barbadense</name>
    <name type="common">Sea Island cotton</name>
    <name type="synonym">Hibiscus barbadensis</name>
    <dbReference type="NCBI Taxonomy" id="3634"/>
    <lineage>
        <taxon>Eukaryota</taxon>
        <taxon>Viridiplantae</taxon>
        <taxon>Streptophyta</taxon>
        <taxon>Embryophyta</taxon>
        <taxon>Tracheophyta</taxon>
        <taxon>Spermatophyta</taxon>
        <taxon>Magnoliopsida</taxon>
        <taxon>eudicotyledons</taxon>
        <taxon>Gunneridae</taxon>
        <taxon>Pentapetalae</taxon>
        <taxon>rosids</taxon>
        <taxon>malvids</taxon>
        <taxon>Malvales</taxon>
        <taxon>Malvaceae</taxon>
        <taxon>Malvoideae</taxon>
        <taxon>Gossypium</taxon>
    </lineage>
</organism>
<name>A0A2P5XC78_GOSBA</name>
<dbReference type="InterPro" id="IPR032675">
    <property type="entry name" value="LRR_dom_sf"/>
</dbReference>
<gene>
    <name evidence="5" type="ORF">GOBAR_AA19748</name>
</gene>
<evidence type="ECO:0008006" key="7">
    <source>
        <dbReference type="Google" id="ProtNLM"/>
    </source>
</evidence>
<reference evidence="5 6" key="1">
    <citation type="submission" date="2015-01" db="EMBL/GenBank/DDBJ databases">
        <title>Genome of allotetraploid Gossypium barbadense reveals genomic plasticity and fiber elongation in cotton evolution.</title>
        <authorList>
            <person name="Chen X."/>
            <person name="Liu X."/>
            <person name="Zhao B."/>
            <person name="Zheng H."/>
            <person name="Hu Y."/>
            <person name="Lu G."/>
            <person name="Yang C."/>
            <person name="Chen J."/>
            <person name="Shan C."/>
            <person name="Zhang L."/>
            <person name="Zhou Y."/>
            <person name="Wang L."/>
            <person name="Guo W."/>
            <person name="Bai Y."/>
            <person name="Ruan J."/>
            <person name="Shangguan X."/>
            <person name="Mao Y."/>
            <person name="Jiang J."/>
            <person name="Zhu Y."/>
            <person name="Lei J."/>
            <person name="Kang H."/>
            <person name="Chen S."/>
            <person name="He X."/>
            <person name="Wang R."/>
            <person name="Wang Y."/>
            <person name="Chen J."/>
            <person name="Wang L."/>
            <person name="Yu S."/>
            <person name="Wang B."/>
            <person name="Wei J."/>
            <person name="Song S."/>
            <person name="Lu X."/>
            <person name="Gao Z."/>
            <person name="Gu W."/>
            <person name="Deng X."/>
            <person name="Ma D."/>
            <person name="Wang S."/>
            <person name="Liang W."/>
            <person name="Fang L."/>
            <person name="Cai C."/>
            <person name="Zhu X."/>
            <person name="Zhou B."/>
            <person name="Zhang Y."/>
            <person name="Chen Z."/>
            <person name="Xu S."/>
            <person name="Zhu R."/>
            <person name="Wang S."/>
            <person name="Zhang T."/>
            <person name="Zhao G."/>
        </authorList>
    </citation>
    <scope>NUCLEOTIDE SEQUENCE [LARGE SCALE GENOMIC DNA]</scope>
    <source>
        <strain evidence="6">cv. Xinhai21</strain>
        <tissue evidence="5">Leaf</tissue>
    </source>
</reference>
<dbReference type="Gene3D" id="3.80.10.10">
    <property type="entry name" value="Ribonuclease Inhibitor"/>
    <property type="match status" value="1"/>
</dbReference>
<feature type="compositionally biased region" description="Polar residues" evidence="4">
    <location>
        <begin position="1"/>
        <end position="10"/>
    </location>
</feature>
<dbReference type="SMART" id="SM00369">
    <property type="entry name" value="LRR_TYP"/>
    <property type="match status" value="6"/>
</dbReference>
<accession>A0A2P5XC78</accession>
<evidence type="ECO:0000313" key="6">
    <source>
        <dbReference type="Proteomes" id="UP000239757"/>
    </source>
</evidence>
<dbReference type="PANTHER" id="PTHR48051:SF54">
    <property type="entry name" value="LEUCINE-RICH REPEAT-CONTAINING PROTEIN"/>
    <property type="match status" value="1"/>
</dbReference>
<dbReference type="SUPFAM" id="SSF52058">
    <property type="entry name" value="L domain-like"/>
    <property type="match status" value="1"/>
</dbReference>
<dbReference type="EMBL" id="KZ665206">
    <property type="protein sequence ID" value="PPS00927.1"/>
    <property type="molecule type" value="Genomic_DNA"/>
</dbReference>
<dbReference type="GO" id="GO:0005737">
    <property type="term" value="C:cytoplasm"/>
    <property type="evidence" value="ECO:0007669"/>
    <property type="project" value="TreeGrafter"/>
</dbReference>
<evidence type="ECO:0000256" key="2">
    <source>
        <dbReference type="ARBA" id="ARBA00022737"/>
    </source>
</evidence>
<dbReference type="InterPro" id="IPR003591">
    <property type="entry name" value="Leu-rich_rpt_typical-subtyp"/>
</dbReference>
<dbReference type="InterPro" id="IPR050216">
    <property type="entry name" value="LRR_domain-containing"/>
</dbReference>
<keyword evidence="2" id="KW-0677">Repeat</keyword>
<dbReference type="PANTHER" id="PTHR48051">
    <property type="match status" value="1"/>
</dbReference>
<evidence type="ECO:0000256" key="1">
    <source>
        <dbReference type="ARBA" id="ARBA00022614"/>
    </source>
</evidence>
<dbReference type="Proteomes" id="UP000239757">
    <property type="component" value="Unassembled WGS sequence"/>
</dbReference>
<dbReference type="PRINTS" id="PR00019">
    <property type="entry name" value="LEURICHRPT"/>
</dbReference>
<protein>
    <recommendedName>
        <fullName evidence="7">Plant intracellular Ras-group-related LRR protein 6-like</fullName>
    </recommendedName>
</protein>
<dbReference type="AlphaFoldDB" id="A0A2P5XC78"/>
<proteinExistence type="inferred from homology"/>
<feature type="region of interest" description="Disordered" evidence="4">
    <location>
        <begin position="1"/>
        <end position="24"/>
    </location>
</feature>
<evidence type="ECO:0000256" key="3">
    <source>
        <dbReference type="ARBA" id="ARBA00023786"/>
    </source>
</evidence>
<comment type="similarity">
    <text evidence="3">Belongs to the SHOC2 family.</text>
</comment>